<dbReference type="InterPro" id="IPR001466">
    <property type="entry name" value="Beta-lactam-related"/>
</dbReference>
<feature type="domain" description="Beta-lactamase-related" evidence="1">
    <location>
        <begin position="85"/>
        <end position="361"/>
    </location>
</feature>
<evidence type="ECO:0000259" key="1">
    <source>
        <dbReference type="Pfam" id="PF00144"/>
    </source>
</evidence>
<proteinExistence type="predicted"/>
<comment type="caution">
    <text evidence="2">The sequence shown here is derived from an EMBL/GenBank/DDBJ whole genome shotgun (WGS) entry which is preliminary data.</text>
</comment>
<sequence>MKLLRNTLLIIAVLALTGYAATYTNRFSHLRNFVSWGPHTIYDFRTHPTRVVENGNAPQPWPLDSSYNKQELPKALLDSIEKQKTIAFLVFQDGKLRYERYWNHGKDSLSGSFSAAKSIISLLVGAAIDEGKIKSVEQPVADFLDHFKEGDLKKVRLRDLLTMSSGLSWKESDKGYFSLNAAGYYGDDEAYMVDQLTVKEAPGKNWEYRSGDTQVLGLVVEKVFGKSISELVSERFARPMHFEQDALWLLDGASKHEKAFCCFNAIARDYGRFGQLVLNKGVWNGQRLVSEAYINQAITPASYLHDPTDGGKPVDYYGFQYWIVNHPNGMKVPQMNGLFGQYVYIIPEKNAVIVRLGNSTVVKPVHHYQPENFAFIDAGLALLK</sequence>
<dbReference type="Gene3D" id="3.40.710.10">
    <property type="entry name" value="DD-peptidase/beta-lactamase superfamily"/>
    <property type="match status" value="1"/>
</dbReference>
<accession>A0A939GC98</accession>
<protein>
    <submittedName>
        <fullName evidence="2">Serine hydrolase</fullName>
    </submittedName>
</protein>
<dbReference type="Proteomes" id="UP000664795">
    <property type="component" value="Unassembled WGS sequence"/>
</dbReference>
<name>A0A939GC98_9BACT</name>
<dbReference type="InterPro" id="IPR050789">
    <property type="entry name" value="Diverse_Enzym_Activities"/>
</dbReference>
<dbReference type="Pfam" id="PF00144">
    <property type="entry name" value="Beta-lactamase"/>
    <property type="match status" value="1"/>
</dbReference>
<dbReference type="PANTHER" id="PTHR43283">
    <property type="entry name" value="BETA-LACTAMASE-RELATED"/>
    <property type="match status" value="1"/>
</dbReference>
<dbReference type="GO" id="GO:0016787">
    <property type="term" value="F:hydrolase activity"/>
    <property type="evidence" value="ECO:0007669"/>
    <property type="project" value="UniProtKB-KW"/>
</dbReference>
<evidence type="ECO:0000313" key="3">
    <source>
        <dbReference type="Proteomes" id="UP000664795"/>
    </source>
</evidence>
<dbReference type="RefSeq" id="WP_207338166.1">
    <property type="nucleotide sequence ID" value="NZ_JAFMYU010000028.1"/>
</dbReference>
<keyword evidence="3" id="KW-1185">Reference proteome</keyword>
<dbReference type="SUPFAM" id="SSF56601">
    <property type="entry name" value="beta-lactamase/transpeptidase-like"/>
    <property type="match status" value="1"/>
</dbReference>
<evidence type="ECO:0000313" key="2">
    <source>
        <dbReference type="EMBL" id="MBO0934200.1"/>
    </source>
</evidence>
<dbReference type="PANTHER" id="PTHR43283:SF7">
    <property type="entry name" value="BETA-LACTAMASE-RELATED DOMAIN-CONTAINING PROTEIN"/>
    <property type="match status" value="1"/>
</dbReference>
<dbReference type="InterPro" id="IPR012338">
    <property type="entry name" value="Beta-lactam/transpept-like"/>
</dbReference>
<keyword evidence="2" id="KW-0378">Hydrolase</keyword>
<dbReference type="AlphaFoldDB" id="A0A939GC98"/>
<organism evidence="2 3">
    <name type="scientific">Fibrella aquatilis</name>
    <dbReference type="NCBI Taxonomy" id="2817059"/>
    <lineage>
        <taxon>Bacteria</taxon>
        <taxon>Pseudomonadati</taxon>
        <taxon>Bacteroidota</taxon>
        <taxon>Cytophagia</taxon>
        <taxon>Cytophagales</taxon>
        <taxon>Spirosomataceae</taxon>
        <taxon>Fibrella</taxon>
    </lineage>
</organism>
<gene>
    <name evidence="2" type="ORF">J2I48_24550</name>
</gene>
<reference evidence="2 3" key="1">
    <citation type="submission" date="2021-03" db="EMBL/GenBank/DDBJ databases">
        <title>Fibrella sp. HMF5036 genome sequencing and assembly.</title>
        <authorList>
            <person name="Kang H."/>
            <person name="Kim H."/>
            <person name="Bae S."/>
            <person name="Joh K."/>
        </authorList>
    </citation>
    <scope>NUCLEOTIDE SEQUENCE [LARGE SCALE GENOMIC DNA]</scope>
    <source>
        <strain evidence="2 3">HMF5036</strain>
    </source>
</reference>
<dbReference type="EMBL" id="JAFMYU010000028">
    <property type="protein sequence ID" value="MBO0934200.1"/>
    <property type="molecule type" value="Genomic_DNA"/>
</dbReference>